<accession>A0A2U1DFF1</accession>
<dbReference type="EMBL" id="QEKT01000001">
    <property type="protein sequence ID" value="PVY86299.1"/>
    <property type="molecule type" value="Genomic_DNA"/>
</dbReference>
<dbReference type="InterPro" id="IPR005543">
    <property type="entry name" value="PASTA_dom"/>
</dbReference>
<evidence type="ECO:0000259" key="1">
    <source>
        <dbReference type="PROSITE" id="PS51178"/>
    </source>
</evidence>
<feature type="domain" description="PASTA" evidence="1">
    <location>
        <begin position="35"/>
        <end position="105"/>
    </location>
</feature>
<organism evidence="2 3">
    <name type="scientific">Convivina intestini</name>
    <dbReference type="NCBI Taxonomy" id="1505726"/>
    <lineage>
        <taxon>Bacteria</taxon>
        <taxon>Bacillati</taxon>
        <taxon>Bacillota</taxon>
        <taxon>Bacilli</taxon>
        <taxon>Lactobacillales</taxon>
        <taxon>Lactobacillaceae</taxon>
        <taxon>Convivina</taxon>
    </lineage>
</organism>
<name>A0A2U1DFF1_9LACO</name>
<evidence type="ECO:0000313" key="3">
    <source>
        <dbReference type="Proteomes" id="UP000245433"/>
    </source>
</evidence>
<keyword evidence="3" id="KW-1185">Reference proteome</keyword>
<sequence length="164" mass="18288">MGTFDKLMKGIGKGALTSVALDEAAKIANRELEKRSHYVKLPDVRSLPVSEAESILQDYDFKYSLVKLTSDAKYADVLANHVVRMMPHGGANVDPKTFIKMYYADEQTIQASQVLAEKLAEEKALKKAKNQANIQHVVDVTAKVSSNVTEKLHLKKSIEKKEEQ</sequence>
<proteinExistence type="predicted"/>
<comment type="caution">
    <text evidence="2">The sequence shown here is derived from an EMBL/GenBank/DDBJ whole genome shotgun (WGS) entry which is preliminary data.</text>
</comment>
<dbReference type="Gene3D" id="3.30.10.20">
    <property type="match status" value="1"/>
</dbReference>
<dbReference type="Pfam" id="PF03793">
    <property type="entry name" value="PASTA"/>
    <property type="match status" value="1"/>
</dbReference>
<gene>
    <name evidence="2" type="ORF">C7384_101214</name>
</gene>
<dbReference type="OrthoDB" id="2300363at2"/>
<reference evidence="2 3" key="1">
    <citation type="submission" date="2018-04" db="EMBL/GenBank/DDBJ databases">
        <title>Genomic Encyclopedia of Type Strains, Phase IV (KMG-IV): sequencing the most valuable type-strain genomes for metagenomic binning, comparative biology and taxonomic classification.</title>
        <authorList>
            <person name="Goeker M."/>
        </authorList>
    </citation>
    <scope>NUCLEOTIDE SEQUENCE [LARGE SCALE GENOMIC DNA]</scope>
    <source>
        <strain evidence="2 3">DSM 28795</strain>
    </source>
</reference>
<dbReference type="RefSeq" id="WP_089937560.1">
    <property type="nucleotide sequence ID" value="NZ_CAKOEX010000001.1"/>
</dbReference>
<evidence type="ECO:0000313" key="2">
    <source>
        <dbReference type="EMBL" id="PVY86299.1"/>
    </source>
</evidence>
<dbReference type="Proteomes" id="UP000245433">
    <property type="component" value="Unassembled WGS sequence"/>
</dbReference>
<protein>
    <submittedName>
        <fullName evidence="2">PASTA domain-containing protein</fullName>
    </submittedName>
</protein>
<dbReference type="AlphaFoldDB" id="A0A2U1DFF1"/>
<dbReference type="PROSITE" id="PS51178">
    <property type="entry name" value="PASTA"/>
    <property type="match status" value="1"/>
</dbReference>
<dbReference type="CDD" id="cd06577">
    <property type="entry name" value="PASTA_pknB"/>
    <property type="match status" value="1"/>
</dbReference>